<reference evidence="1 2" key="1">
    <citation type="submission" date="2018-09" db="EMBL/GenBank/DDBJ databases">
        <authorList>
            <person name="Grouzdev D.S."/>
            <person name="Krutkina M.S."/>
        </authorList>
    </citation>
    <scope>NUCLEOTIDE SEQUENCE [LARGE SCALE GENOMIC DNA]</scope>
    <source>
        <strain evidence="1 2">RmlP001</strain>
    </source>
</reference>
<sequence length="89" mass="10421">MGLRRDDAQRISEGRFTRVEADVDRLQGAIVPRGEHDAHWADQRSRHTEIQRQVDDLRGRMEGIYSPKDQIQSMQRHIEDLEASRARGR</sequence>
<keyword evidence="2" id="KW-1185">Reference proteome</keyword>
<dbReference type="EMBL" id="QYBC01000026">
    <property type="protein sequence ID" value="RYB01885.1"/>
    <property type="molecule type" value="Genomic_DNA"/>
</dbReference>
<name>A0A4Q2R5R9_9HYPH</name>
<accession>A0A4Q2R5R9</accession>
<organism evidence="1 2">
    <name type="scientific">Lichenibacterium ramalinae</name>
    <dbReference type="NCBI Taxonomy" id="2316527"/>
    <lineage>
        <taxon>Bacteria</taxon>
        <taxon>Pseudomonadati</taxon>
        <taxon>Pseudomonadota</taxon>
        <taxon>Alphaproteobacteria</taxon>
        <taxon>Hyphomicrobiales</taxon>
        <taxon>Lichenihabitantaceae</taxon>
        <taxon>Lichenibacterium</taxon>
    </lineage>
</organism>
<evidence type="ECO:0000313" key="2">
    <source>
        <dbReference type="Proteomes" id="UP000289411"/>
    </source>
</evidence>
<evidence type="ECO:0000313" key="1">
    <source>
        <dbReference type="EMBL" id="RYB01885.1"/>
    </source>
</evidence>
<comment type="caution">
    <text evidence="1">The sequence shown here is derived from an EMBL/GenBank/DDBJ whole genome shotgun (WGS) entry which is preliminary data.</text>
</comment>
<reference evidence="1 2" key="2">
    <citation type="submission" date="2019-02" db="EMBL/GenBank/DDBJ databases">
        <title>'Lichenibacterium ramalinii' gen. nov. sp. nov., 'Lichenibacterium minor' gen. nov. sp. nov.</title>
        <authorList>
            <person name="Pankratov T."/>
        </authorList>
    </citation>
    <scope>NUCLEOTIDE SEQUENCE [LARGE SCALE GENOMIC DNA]</scope>
    <source>
        <strain evidence="1 2">RmlP001</strain>
    </source>
</reference>
<gene>
    <name evidence="1" type="ORF">D3272_23570</name>
</gene>
<dbReference type="AlphaFoldDB" id="A0A4Q2R5R9"/>
<dbReference type="RefSeq" id="WP_129221670.1">
    <property type="nucleotide sequence ID" value="NZ_QYBC01000026.1"/>
</dbReference>
<protein>
    <submittedName>
        <fullName evidence="1">Uncharacterized protein</fullName>
    </submittedName>
</protein>
<dbReference type="Proteomes" id="UP000289411">
    <property type="component" value="Unassembled WGS sequence"/>
</dbReference>
<proteinExistence type="predicted"/>
<dbReference type="OrthoDB" id="7997579at2"/>